<evidence type="ECO:0000313" key="1">
    <source>
        <dbReference type="EMBL" id="ADV64980.1"/>
    </source>
</evidence>
<evidence type="ECO:0000313" key="2">
    <source>
        <dbReference type="Proteomes" id="UP000001068"/>
    </source>
</evidence>
<reference evidence="1 2" key="2">
    <citation type="journal article" date="2011" name="Stand. Genomic Sci.">
        <title>Complete genome sequence of Desulfurococcus mucosus type strain (O7/1).</title>
        <authorList>
            <person name="Wirth R."/>
            <person name="Chertkov O."/>
            <person name="Held B."/>
            <person name="Lapidus A."/>
            <person name="Nolan M."/>
            <person name="Lucas S."/>
            <person name="Hammon N."/>
            <person name="Deshpande S."/>
            <person name="Cheng J.F."/>
            <person name="Tapia R."/>
            <person name="Han C."/>
            <person name="Goodwin L."/>
            <person name="Pitluck S."/>
            <person name="Liolios K."/>
            <person name="Ioanna P."/>
            <person name="Ivanova N."/>
            <person name="Mavromatis K."/>
            <person name="Mikhailova N."/>
            <person name="Pati A."/>
            <person name="Chen A."/>
            <person name="Palaniappan K."/>
            <person name="Land M."/>
            <person name="Hauser L."/>
            <person name="Chang Y.J."/>
            <person name="Jeffries C.D."/>
            <person name="Bilek Y."/>
            <person name="Hader T."/>
            <person name="Rohde M."/>
            <person name="Spring S."/>
            <person name="Sikorski J."/>
            <person name="Goker M."/>
            <person name="Woyke T."/>
            <person name="Bristow J."/>
            <person name="Eisen J.A."/>
            <person name="Markowitz V."/>
            <person name="Hugenholtz P."/>
            <person name="Kyrpides N.C."/>
            <person name="Klenk H.P."/>
        </authorList>
    </citation>
    <scope>NUCLEOTIDE SEQUENCE [LARGE SCALE GENOMIC DNA]</scope>
    <source>
        <strain evidence="2">ATCC 35584 / DSM 2162 / JCM 9187 / O7/1</strain>
    </source>
</reference>
<keyword evidence="2" id="KW-1185">Reference proteome</keyword>
<dbReference type="AlphaFoldDB" id="E8R904"/>
<gene>
    <name evidence="1" type="ordered locus">Desmu_0673</name>
</gene>
<dbReference type="eggNOG" id="arCOG02284">
    <property type="taxonomic scope" value="Archaea"/>
</dbReference>
<proteinExistence type="predicted"/>
<protein>
    <submittedName>
        <fullName evidence="1">Beta propeller domain protein</fullName>
    </submittedName>
</protein>
<reference evidence="2" key="1">
    <citation type="submission" date="2010-11" db="EMBL/GenBank/DDBJ databases">
        <title>The complete genome of Desulfurococcus mucosus DSM 2162.</title>
        <authorList>
            <consortium name="US DOE Joint Genome Institute (JGI-PGF)"/>
            <person name="Lucas S."/>
            <person name="Copeland A."/>
            <person name="Lapidus A."/>
            <person name="Bruce D."/>
            <person name="Goodwin L."/>
            <person name="Pitluck S."/>
            <person name="Kyrpides N."/>
            <person name="Mavromatis K."/>
            <person name="Pagani I."/>
            <person name="Ivanova N."/>
            <person name="Ovchinnikova G."/>
            <person name="Chertkov O."/>
            <person name="Held B."/>
            <person name="Brettin T."/>
            <person name="Detter J.C."/>
            <person name="Tapia R."/>
            <person name="Han C."/>
            <person name="Land M."/>
            <person name="Hauser L."/>
            <person name="Markowitz V."/>
            <person name="Cheng J.-F."/>
            <person name="Hugenholtz P."/>
            <person name="Woyke T."/>
            <person name="Wu D."/>
            <person name="Wirth R."/>
            <person name="Bilek Y."/>
            <person name="Hader T."/>
            <person name="Klenk H.-P."/>
            <person name="Eisen J.A."/>
        </authorList>
    </citation>
    <scope>NUCLEOTIDE SEQUENCE [LARGE SCALE GENOMIC DNA]</scope>
    <source>
        <strain evidence="2">ATCC 35584 / DSM 2162 / JCM 9187 / O7/1</strain>
    </source>
</reference>
<dbReference type="RefSeq" id="WP_013562202.1">
    <property type="nucleotide sequence ID" value="NC_014961.1"/>
</dbReference>
<dbReference type="HOGENOM" id="CLU_015706_0_0_2"/>
<name>E8R904_DESM0</name>
<organism evidence="1 2">
    <name type="scientific">Desulfurococcus mucosus (strain ATCC 35584 / DSM 2162 / JCM 9187 / O7/1)</name>
    <dbReference type="NCBI Taxonomy" id="765177"/>
    <lineage>
        <taxon>Archaea</taxon>
        <taxon>Thermoproteota</taxon>
        <taxon>Thermoprotei</taxon>
        <taxon>Desulfurococcales</taxon>
        <taxon>Desulfurococcaceae</taxon>
        <taxon>Desulfurococcus</taxon>
    </lineage>
</organism>
<dbReference type="Pfam" id="PF09826">
    <property type="entry name" value="Beta_propel"/>
    <property type="match status" value="1"/>
</dbReference>
<sequence precursor="true">MHALTRSFAALSVLAVVAGILLSLTFTSMQWTGRNTTPSSTSGIPVEISVPPPSTGQRHGYTSVASILELFARRLEALRVSLSISTGVPRTITPIIVGGLPLLEKSRSQPSPQYYSGTNVQVEGVDEEDVVKNDERYIYVATGGEVRVFDTVSKKTVSRILLPENYQVHGLYLDKGYLVVIAGSRGVLQSITLLYTGIALQHGSTLVVVYNVSNPSTPIEVGRAVISGIFTGSRLSSGILYVVSSSSAYIIGENGSIKPFIPSINGEPVEDILIPEGLTLPLYMVTVYSLNLTSMDSSNLTVVTGSVDWIYMSRERLYIASKYPVYMVLDVFFQEALVNASIMSGAFPEDVLRDVSSYASRGDYNSAYRRIVEYLNSRSMEEASKLIDEVNRVLSDLIPRVEDSTVFYMVDVNGTSLAFRGSIKVKGLILDQFAMEEMNLDGRRLFITATTLTTAFFKAYYTRYQPPMVVGDASNLQVNVVECVESRCVTIPVFLNASRMIQQPVAWGLWYMLTGSDTSNLVAVVDLSVNKTVAVLSDLAPGERIYAARLVKNMFYLVTYRRIDPLYAIDLSNPENPRVLGYLKTPGFSEYLHPVSGDRLLGIGLGGNGGLKISLFDVSRPEEPRESAYIELPGWSPVFSDHHAFTWDPLRGNAYIPYSYTTSGVLVVKVGDSSLHLVKILQHPGAIRAVYIGGSIYTVSWSSIAEWSADTMQLIGEYKLG</sequence>
<dbReference type="STRING" id="765177.Desmu_0673"/>
<dbReference type="InterPro" id="IPR019198">
    <property type="entry name" value="Beta_propeller_containing"/>
</dbReference>
<accession>E8R904</accession>
<dbReference type="OrthoDB" id="28968at2157"/>
<dbReference type="Proteomes" id="UP000001068">
    <property type="component" value="Chromosome"/>
</dbReference>
<dbReference type="KEGG" id="dmu:Desmu_0673"/>
<dbReference type="GeneID" id="10153367"/>
<dbReference type="SUPFAM" id="SSF69322">
    <property type="entry name" value="Tricorn protease domain 2"/>
    <property type="match status" value="1"/>
</dbReference>
<dbReference type="EMBL" id="CP002363">
    <property type="protein sequence ID" value="ADV64980.1"/>
    <property type="molecule type" value="Genomic_DNA"/>
</dbReference>